<dbReference type="EMBL" id="FR872580">
    <property type="protein sequence ID" value="CCB85496.1"/>
    <property type="molecule type" value="Genomic_DNA"/>
</dbReference>
<evidence type="ECO:0000313" key="2">
    <source>
        <dbReference type="EMBL" id="CCB85496.1"/>
    </source>
</evidence>
<evidence type="ECO:0000256" key="1">
    <source>
        <dbReference type="SAM" id="MobiDB-lite"/>
    </source>
</evidence>
<keyword evidence="3" id="KW-1185">Reference proteome</keyword>
<dbReference type="KEGG" id="puv:PUV_05460"/>
<reference evidence="2 3" key="2">
    <citation type="journal article" date="2011" name="Mol. Biol. Evol.">
        <title>Unity in variety--the pan-genome of the Chlamydiae.</title>
        <authorList>
            <person name="Collingro A."/>
            <person name="Tischler P."/>
            <person name="Weinmaier T."/>
            <person name="Penz T."/>
            <person name="Heinz E."/>
            <person name="Brunham R.C."/>
            <person name="Read T.D."/>
            <person name="Bavoil P.M."/>
            <person name="Sachse K."/>
            <person name="Kahane S."/>
            <person name="Friedman M.G."/>
            <person name="Rattei T."/>
            <person name="Myers G.S."/>
            <person name="Horn M."/>
        </authorList>
    </citation>
    <scope>NUCLEOTIDE SEQUENCE [LARGE SCALE GENOMIC DNA]</scope>
    <source>
        <strain evidence="3">UV7</strain>
    </source>
</reference>
<sequence>MHMKTSTKNVLKDFISKDGEKGKGN</sequence>
<dbReference type="Proteomes" id="UP000000495">
    <property type="component" value="Chromosome"/>
</dbReference>
<evidence type="ECO:0000313" key="3">
    <source>
        <dbReference type="Proteomes" id="UP000000495"/>
    </source>
</evidence>
<dbReference type="STRING" id="765952.PUV_05460"/>
<feature type="compositionally biased region" description="Basic and acidic residues" evidence="1">
    <location>
        <begin position="10"/>
        <end position="25"/>
    </location>
</feature>
<dbReference type="HOGENOM" id="CLU_3419078_0_0_0"/>
<organism evidence="2 3">
    <name type="scientific">Parachlamydia acanthamoebae (strain UV7)</name>
    <dbReference type="NCBI Taxonomy" id="765952"/>
    <lineage>
        <taxon>Bacteria</taxon>
        <taxon>Pseudomonadati</taxon>
        <taxon>Chlamydiota</taxon>
        <taxon>Chlamydiia</taxon>
        <taxon>Parachlamydiales</taxon>
        <taxon>Parachlamydiaceae</taxon>
        <taxon>Parachlamydia</taxon>
    </lineage>
</organism>
<protein>
    <submittedName>
        <fullName evidence="2">Uncharacterized protein</fullName>
    </submittedName>
</protein>
<gene>
    <name evidence="2" type="ordered locus">PUV_05460</name>
</gene>
<proteinExistence type="predicted"/>
<dbReference type="AlphaFoldDB" id="F8KX29"/>
<reference key="1">
    <citation type="journal article" date="2011" name="Mol. Biol. Evol.">
        <title>Unity in variety -- the pan-genome of the Chlamydiae.</title>
        <authorList>
            <person name="Collingro A."/>
            <person name="Tischler P."/>
            <person name="Weinmaier T."/>
            <person name="Penz T."/>
            <person name="Heinz E."/>
            <person name="Brunham R.C."/>
            <person name="Read T.D."/>
            <person name="Bavoil P.M."/>
            <person name="Sachse K."/>
            <person name="Kahane S."/>
            <person name="Friedman M.G."/>
            <person name="Rattei T."/>
            <person name="Myers G.S.A."/>
            <person name="Horn M."/>
        </authorList>
    </citation>
    <scope>NUCLEOTIDE SEQUENCE</scope>
    <source>
        <strain>UV7</strain>
    </source>
</reference>
<accession>F8KX29</accession>
<name>F8KX29_PARAV</name>
<feature type="region of interest" description="Disordered" evidence="1">
    <location>
        <begin position="1"/>
        <end position="25"/>
    </location>
</feature>